<dbReference type="NCBIfam" id="TIGR00761">
    <property type="entry name" value="argB"/>
    <property type="match status" value="1"/>
</dbReference>
<reference evidence="11 12" key="1">
    <citation type="journal article" date="2011" name="Stand. Genomic Sci.">
        <title>Complete genome sequence of Weeksella virosa type strain (9751).</title>
        <authorList>
            <person name="Lang E."/>
            <person name="Teshima H."/>
            <person name="Lucas S."/>
            <person name="Lapidus A."/>
            <person name="Hammon N."/>
            <person name="Deshpande S."/>
            <person name="Nolan M."/>
            <person name="Cheng J.F."/>
            <person name="Pitluck S."/>
            <person name="Liolios K."/>
            <person name="Pagani I."/>
            <person name="Mikhailova N."/>
            <person name="Ivanova N."/>
            <person name="Mavromatis K."/>
            <person name="Pati A."/>
            <person name="Tapia R."/>
            <person name="Han C."/>
            <person name="Goodwin L."/>
            <person name="Chen A."/>
            <person name="Palaniappan K."/>
            <person name="Land M."/>
            <person name="Hauser L."/>
            <person name="Chang Y.J."/>
            <person name="Jeffries C.D."/>
            <person name="Brambilla E.M."/>
            <person name="Kopitz M."/>
            <person name="Rohde M."/>
            <person name="Goker M."/>
            <person name="Tindall B.J."/>
            <person name="Detter J.C."/>
            <person name="Woyke T."/>
            <person name="Bristow J."/>
            <person name="Eisen J.A."/>
            <person name="Markowitz V."/>
            <person name="Hugenholtz P."/>
            <person name="Klenk H.P."/>
            <person name="Kyrpides N.C."/>
        </authorList>
    </citation>
    <scope>NUCLEOTIDE SEQUENCE [LARGE SCALE GENOMIC DNA]</scope>
    <source>
        <strain evidence="12">ATCC 43766 / DSM 16922 / JCM 21250 / NBRC 16016 / NCTC 11634 / CL345/78</strain>
    </source>
</reference>
<comment type="subcellular location">
    <subcellularLocation>
        <location evidence="9">Cytoplasm</location>
    </subcellularLocation>
</comment>
<feature type="site" description="Transition state stabilizer" evidence="9">
    <location>
        <position position="223"/>
    </location>
</feature>
<keyword evidence="6 9" id="KW-0418">Kinase</keyword>
<dbReference type="InterPro" id="IPR037528">
    <property type="entry name" value="ArgB"/>
</dbReference>
<dbReference type="Pfam" id="PF00696">
    <property type="entry name" value="AA_kinase"/>
    <property type="match status" value="1"/>
</dbReference>
<dbReference type="CDD" id="cd04238">
    <property type="entry name" value="AAK_NAGK-like"/>
    <property type="match status" value="1"/>
</dbReference>
<feature type="binding site" evidence="9">
    <location>
        <begin position="38"/>
        <end position="39"/>
    </location>
    <ligand>
        <name>substrate</name>
    </ligand>
</feature>
<evidence type="ECO:0000256" key="2">
    <source>
        <dbReference type="ARBA" id="ARBA00022571"/>
    </source>
</evidence>
<dbReference type="InterPro" id="IPR001048">
    <property type="entry name" value="Asp/Glu/Uridylate_kinase"/>
</dbReference>
<keyword evidence="9" id="KW-0963">Cytoplasm</keyword>
<organism evidence="11 12">
    <name type="scientific">Weeksella virosa (strain ATCC 43766 / DSM 16922 / JCM 21250 / CCUG 30538 / CDC 9751 / IAM 14551 / NBRC 16016 / NCTC 11634 / CL345/78)</name>
    <dbReference type="NCBI Taxonomy" id="865938"/>
    <lineage>
        <taxon>Bacteria</taxon>
        <taxon>Pseudomonadati</taxon>
        <taxon>Bacteroidota</taxon>
        <taxon>Flavobacteriia</taxon>
        <taxon>Flavobacteriales</taxon>
        <taxon>Weeksellaceae</taxon>
        <taxon>Weeksella</taxon>
    </lineage>
</organism>
<evidence type="ECO:0000259" key="10">
    <source>
        <dbReference type="Pfam" id="PF00696"/>
    </source>
</evidence>
<sequence>MLKIYKIGGGIIDNQVELSDFLHLFSQEKSPKILVHGGGKGASKLLQQLGIEPKMVDGRRITDQETLNVVTGLYAGNINKSIVAQLQKFNINALGLSGADANCITATKRPVHTIDYGFVGDLDEKSVDAARLQSFIESNLTPVLCAITHDKKGNLYNTNADTIASQVAIALSKFYQVELNFCFDKVGVLRDINDDSSLISSINNKEYQQLKADKIIFEGMIPKLDNAFEVIAAGVKQVNLVHALNIHTETKTVLC</sequence>
<name>F0NY37_WEEVC</name>
<dbReference type="HAMAP" id="MF_00082">
    <property type="entry name" value="ArgB"/>
    <property type="match status" value="1"/>
</dbReference>
<feature type="site" description="Transition state stabilizer" evidence="9">
    <location>
        <position position="6"/>
    </location>
</feature>
<feature type="domain" description="Aspartate/glutamate/uridylate kinase" evidence="10">
    <location>
        <begin position="1"/>
        <end position="238"/>
    </location>
</feature>
<dbReference type="InterPro" id="IPR004662">
    <property type="entry name" value="AcgluKinase_fam"/>
</dbReference>
<evidence type="ECO:0000256" key="7">
    <source>
        <dbReference type="ARBA" id="ARBA00022840"/>
    </source>
</evidence>
<dbReference type="GO" id="GO:0042450">
    <property type="term" value="P:L-arginine biosynthetic process via ornithine"/>
    <property type="evidence" value="ECO:0007669"/>
    <property type="project" value="UniProtKB-UniRule"/>
</dbReference>
<dbReference type="EMBL" id="CP002455">
    <property type="protein sequence ID" value="ADX67028.1"/>
    <property type="molecule type" value="Genomic_DNA"/>
</dbReference>
<dbReference type="GO" id="GO:0005524">
    <property type="term" value="F:ATP binding"/>
    <property type="evidence" value="ECO:0007669"/>
    <property type="project" value="UniProtKB-UniRule"/>
</dbReference>
<dbReference type="UniPathway" id="UPA00068">
    <property type="reaction ID" value="UER00107"/>
</dbReference>
<dbReference type="PANTHER" id="PTHR23342:SF0">
    <property type="entry name" value="N-ACETYLGLUTAMATE SYNTHASE, MITOCHONDRIAL"/>
    <property type="match status" value="1"/>
</dbReference>
<evidence type="ECO:0000256" key="4">
    <source>
        <dbReference type="ARBA" id="ARBA00022679"/>
    </source>
</evidence>
<dbReference type="EC" id="2.7.2.8" evidence="9"/>
<accession>F0NY37</accession>
<dbReference type="InterPro" id="IPR036393">
    <property type="entry name" value="AceGlu_kinase-like_sf"/>
</dbReference>
<dbReference type="AlphaFoldDB" id="F0NY37"/>
<gene>
    <name evidence="9" type="primary">argB</name>
    <name evidence="11" type="ordered locus">Weevi_0306</name>
</gene>
<feature type="binding site" evidence="9">
    <location>
        <position position="60"/>
    </location>
    <ligand>
        <name>substrate</name>
    </ligand>
</feature>
<dbReference type="Proteomes" id="UP000008641">
    <property type="component" value="Chromosome"/>
</dbReference>
<protein>
    <recommendedName>
        <fullName evidence="9">Acetylglutamate kinase</fullName>
        <ecNumber evidence="9">2.7.2.8</ecNumber>
    </recommendedName>
    <alternativeName>
        <fullName evidence="9">N-acetyl-L-glutamate 5-phosphotransferase</fullName>
    </alternativeName>
    <alternativeName>
        <fullName evidence="9">NAG kinase</fullName>
        <shortName evidence="9">NAGK</shortName>
    </alternativeName>
</protein>
<dbReference type="HOGENOM" id="CLU_053680_1_0_10"/>
<dbReference type="eggNOG" id="COG0548">
    <property type="taxonomic scope" value="Bacteria"/>
</dbReference>
<dbReference type="OrthoDB" id="9803155at2"/>
<evidence type="ECO:0000256" key="3">
    <source>
        <dbReference type="ARBA" id="ARBA00022605"/>
    </source>
</evidence>
<dbReference type="GO" id="GO:0005737">
    <property type="term" value="C:cytoplasm"/>
    <property type="evidence" value="ECO:0007669"/>
    <property type="project" value="UniProtKB-SubCell"/>
</dbReference>
<comment type="function">
    <text evidence="9">Catalyzes the ATP-dependent phosphorylation of N-acetyl-L-glutamate.</text>
</comment>
<keyword evidence="2 9" id="KW-0055">Arginine biosynthesis</keyword>
<dbReference type="GO" id="GO:0003991">
    <property type="term" value="F:acetylglutamate kinase activity"/>
    <property type="evidence" value="ECO:0007669"/>
    <property type="project" value="UniProtKB-UniRule"/>
</dbReference>
<dbReference type="RefSeq" id="WP_013597420.1">
    <property type="nucleotide sequence ID" value="NC_015144.1"/>
</dbReference>
<dbReference type="STRING" id="865938.Weevi_0306"/>
<keyword evidence="3 9" id="KW-0028">Amino-acid biosynthesis</keyword>
<dbReference type="KEGG" id="wvi:Weevi_0306"/>
<evidence type="ECO:0000313" key="11">
    <source>
        <dbReference type="EMBL" id="ADX67028.1"/>
    </source>
</evidence>
<keyword evidence="7 9" id="KW-0067">ATP-binding</keyword>
<dbReference type="PANTHER" id="PTHR23342">
    <property type="entry name" value="N-ACETYLGLUTAMATE SYNTHASE"/>
    <property type="match status" value="1"/>
</dbReference>
<comment type="catalytic activity">
    <reaction evidence="8 9">
        <text>N-acetyl-L-glutamate + ATP = N-acetyl-L-glutamyl 5-phosphate + ADP</text>
        <dbReference type="Rhea" id="RHEA:14629"/>
        <dbReference type="ChEBI" id="CHEBI:30616"/>
        <dbReference type="ChEBI" id="CHEBI:44337"/>
        <dbReference type="ChEBI" id="CHEBI:57936"/>
        <dbReference type="ChEBI" id="CHEBI:456216"/>
        <dbReference type="EC" id="2.7.2.8"/>
    </reaction>
</comment>
<evidence type="ECO:0000256" key="1">
    <source>
        <dbReference type="ARBA" id="ARBA00004828"/>
    </source>
</evidence>
<feature type="binding site" evidence="9">
    <location>
        <position position="157"/>
    </location>
    <ligand>
        <name>substrate</name>
    </ligand>
</feature>
<dbReference type="Gene3D" id="3.40.1160.10">
    <property type="entry name" value="Acetylglutamate kinase-like"/>
    <property type="match status" value="1"/>
</dbReference>
<keyword evidence="4 9" id="KW-0808">Transferase</keyword>
<keyword evidence="12" id="KW-1185">Reference proteome</keyword>
<evidence type="ECO:0000256" key="6">
    <source>
        <dbReference type="ARBA" id="ARBA00022777"/>
    </source>
</evidence>
<comment type="pathway">
    <text evidence="1 9">Amino-acid biosynthesis; L-arginine biosynthesis; N(2)-acetyl-L-ornithine from L-glutamate: step 2/4.</text>
</comment>
<evidence type="ECO:0000313" key="12">
    <source>
        <dbReference type="Proteomes" id="UP000008641"/>
    </source>
</evidence>
<evidence type="ECO:0000256" key="5">
    <source>
        <dbReference type="ARBA" id="ARBA00022741"/>
    </source>
</evidence>
<evidence type="ECO:0000256" key="8">
    <source>
        <dbReference type="ARBA" id="ARBA00048141"/>
    </source>
</evidence>
<keyword evidence="5 9" id="KW-0547">Nucleotide-binding</keyword>
<proteinExistence type="inferred from homology"/>
<reference evidence="12" key="2">
    <citation type="journal article" date="2011" name="Stand. Genomic Sci.">
        <title>Complete genome sequence of Weeksella virosa type strain (9751T).</title>
        <authorList>
            <person name="Lang E."/>
            <person name="Teshima H."/>
            <person name="Lucas S."/>
            <person name="Lapidus A."/>
            <person name="Hammon N."/>
            <person name="Deshpande S."/>
            <person name="Nolan M."/>
            <person name="Cheng J."/>
            <person name="Pitluck S."/>
            <person name="Liolios K."/>
            <person name="Pagani I."/>
            <person name="Mikhailova N."/>
            <person name="Ivanova N."/>
            <person name="Mavromatis K."/>
            <person name="Pati A."/>
            <person name="Tapia R."/>
            <person name="Han C."/>
            <person name="Goodwin L."/>
            <person name="Chen A."/>
            <person name="Palaniappan K."/>
            <person name="Land M."/>
            <person name="Hauser L."/>
            <person name="Chang Y."/>
            <person name="Jeffries C."/>
            <person name="Brambilla E."/>
            <person name="Kopitz M."/>
            <person name="Rohde M."/>
            <person name="Goker M."/>
            <person name="Tindall B."/>
            <person name="Detter J."/>
            <person name="Woyke T."/>
            <person name="Bristow J."/>
            <person name="Eisen J."/>
            <person name="Markowitz V."/>
            <person name="Hugenholtz P."/>
            <person name="Klenk H."/>
            <person name="Kyrpides N."/>
        </authorList>
    </citation>
    <scope>NUCLEOTIDE SEQUENCE [LARGE SCALE GENOMIC DNA]</scope>
    <source>
        <strain evidence="12">ATCC 43766 / DSM 16922 / JCM 21250 / NBRC 16016 / NCTC 11634 / CL345/78</strain>
    </source>
</reference>
<evidence type="ECO:0000256" key="9">
    <source>
        <dbReference type="HAMAP-Rule" id="MF_00082"/>
    </source>
</evidence>
<dbReference type="PIRSF" id="PIRSF000728">
    <property type="entry name" value="NAGK"/>
    <property type="match status" value="1"/>
</dbReference>
<dbReference type="SUPFAM" id="SSF53633">
    <property type="entry name" value="Carbamate kinase-like"/>
    <property type="match status" value="1"/>
</dbReference>
<comment type="similarity">
    <text evidence="9">Belongs to the acetylglutamate kinase family. ArgB subfamily.</text>
</comment>